<evidence type="ECO:0000259" key="9">
    <source>
        <dbReference type="Pfam" id="PF22600"/>
    </source>
</evidence>
<evidence type="ECO:0000256" key="4">
    <source>
        <dbReference type="ARBA" id="ARBA00022679"/>
    </source>
</evidence>
<evidence type="ECO:0000256" key="1">
    <source>
        <dbReference type="ARBA" id="ARBA00001936"/>
    </source>
</evidence>
<dbReference type="GO" id="GO:0140746">
    <property type="term" value="P:siRNA catabolic process"/>
    <property type="evidence" value="ECO:0007669"/>
    <property type="project" value="EnsemblFungi"/>
</dbReference>
<dbReference type="STRING" id="402676.B6JZY7"/>
<dbReference type="InterPro" id="IPR043519">
    <property type="entry name" value="NT_sf"/>
</dbReference>
<feature type="compositionally biased region" description="Basic residues" evidence="7">
    <location>
        <begin position="30"/>
        <end position="50"/>
    </location>
</feature>
<feature type="region of interest" description="Disordered" evidence="7">
    <location>
        <begin position="616"/>
        <end position="667"/>
    </location>
</feature>
<proteinExistence type="inferred from homology"/>
<dbReference type="Proteomes" id="UP000001744">
    <property type="component" value="Unassembled WGS sequence"/>
</dbReference>
<dbReference type="eggNOG" id="KOG1906">
    <property type="taxonomic scope" value="Eukaryota"/>
</dbReference>
<dbReference type="OrthoDB" id="273917at2759"/>
<dbReference type="GO" id="GO:0071035">
    <property type="term" value="P:nuclear polyadenylation-dependent rRNA catabolic process"/>
    <property type="evidence" value="ECO:0007669"/>
    <property type="project" value="EnsemblFungi"/>
</dbReference>
<dbReference type="HOGENOM" id="CLU_013572_4_0_1"/>
<evidence type="ECO:0000256" key="7">
    <source>
        <dbReference type="SAM" id="MobiDB-lite"/>
    </source>
</evidence>
<dbReference type="FunFam" id="1.10.1410.10:FF:000003">
    <property type="entry name" value="non-canonical poly(A) RNA polymerase PAPD7"/>
    <property type="match status" value="1"/>
</dbReference>
<dbReference type="EMBL" id="KE651168">
    <property type="protein sequence ID" value="EEB06137.1"/>
    <property type="molecule type" value="Genomic_DNA"/>
</dbReference>
<dbReference type="SUPFAM" id="SSF81301">
    <property type="entry name" value="Nucleotidyltransferase"/>
    <property type="match status" value="1"/>
</dbReference>
<feature type="compositionally biased region" description="Acidic residues" evidence="7">
    <location>
        <begin position="163"/>
        <end position="173"/>
    </location>
</feature>
<evidence type="ECO:0000313" key="12">
    <source>
        <dbReference type="Proteomes" id="UP000001744"/>
    </source>
</evidence>
<dbReference type="GO" id="GO:0005730">
    <property type="term" value="C:nucleolus"/>
    <property type="evidence" value="ECO:0000318"/>
    <property type="project" value="GO_Central"/>
</dbReference>
<dbReference type="GeneID" id="7047434"/>
<evidence type="ECO:0000256" key="5">
    <source>
        <dbReference type="ARBA" id="ARBA00022723"/>
    </source>
</evidence>
<comment type="similarity">
    <text evidence="2">Belongs to the DNA polymerase type-B-like family.</text>
</comment>
<dbReference type="RefSeq" id="XP_002172430.1">
    <property type="nucleotide sequence ID" value="XM_002172394.2"/>
</dbReference>
<dbReference type="GO" id="GO:1990817">
    <property type="term" value="F:poly(A) RNA polymerase activity"/>
    <property type="evidence" value="ECO:0000318"/>
    <property type="project" value="GO_Central"/>
</dbReference>
<dbReference type="VEuPathDB" id="FungiDB:SJAG_01176"/>
<feature type="region of interest" description="Disordered" evidence="7">
    <location>
        <begin position="162"/>
        <end position="182"/>
    </location>
</feature>
<dbReference type="InterPro" id="IPR002058">
    <property type="entry name" value="PAP_assoc"/>
</dbReference>
<feature type="domain" description="Poly(A) RNA polymerase mitochondrial-like central palm" evidence="9">
    <location>
        <begin position="232"/>
        <end position="359"/>
    </location>
</feature>
<protein>
    <recommendedName>
        <fullName evidence="3">polynucleotide adenylyltransferase</fullName>
        <ecNumber evidence="3">2.7.7.19</ecNumber>
    </recommendedName>
</protein>
<sequence>MSKKKSKDSNSKKNRPNSSKGESKGSLARRIFKRGSKSKRKSSESKKHKRTVYDDLSGENNFSVLDNQDPDVIEKSETEPESSNVSSSTETAVSSDVSFAEPRAQTHGKVDPLDVLDKPDLPDEAIKRGEPSILLGVPKVKKRKSIGDASVEGNADFIKFDFSTDDEEEDKEDETSRREEKKSAIPAFMQKMGRFFRDKVSNRKRKRNAMDIEPICAWHKPYPEEPEVARLLHQDILNFINYLEPTPQEHAVRKSLITKLDRAIRAKWPEVTVYVFGSFETRLYLPTSDIDMVVMSSDTVHRGTKKHMYSLARHLKNCKLATEIQVITTANVPIIKFVDPFTRIHVDVSFNQPGGLKTCLVVNGFLKKFPAVRPLTMLVKHFLNMRALNEVFLGGLSSYAIVCLVVSFLQMHPRLSTSSVRQEDNLGVLFLEFLELYGKRYNYDAVGIAVHNGGFYFSKKKMGWVKPSQPYLLSIQDPVDYDNDISKSSRGILRVKATLGNSFDLLTSELYSLAARIEREGLHILKDEKSLLSCIIGIDDNITKHREHIQQCYACDPVPLEPLTSIQNLTSIDVDAVQLPAMELEFVEGESESDDVAEVAAPSKIANRMIHSIENEKNESAYSSQEFFSMNEASFDDGNSPENAVLVDDEEEEESRASSLGKRRRTD</sequence>
<feature type="region of interest" description="Disordered" evidence="7">
    <location>
        <begin position="1"/>
        <end position="127"/>
    </location>
</feature>
<feature type="compositionally biased region" description="Basic and acidic residues" evidence="7">
    <location>
        <begin position="108"/>
        <end position="127"/>
    </location>
</feature>
<dbReference type="GO" id="GO:1990431">
    <property type="term" value="P:priRNA 3'-end processing"/>
    <property type="evidence" value="ECO:0007669"/>
    <property type="project" value="EnsemblFungi"/>
</dbReference>
<dbReference type="EC" id="2.7.7.19" evidence="3"/>
<feature type="domain" description="PAP-associated" evidence="8">
    <location>
        <begin position="425"/>
        <end position="483"/>
    </location>
</feature>
<dbReference type="Gene3D" id="3.30.460.10">
    <property type="entry name" value="Beta Polymerase, domain 2"/>
    <property type="match status" value="1"/>
</dbReference>
<dbReference type="CDD" id="cd05402">
    <property type="entry name" value="NT_PAP_TUTase"/>
    <property type="match status" value="1"/>
</dbReference>
<feature type="compositionally biased region" description="Polar residues" evidence="7">
    <location>
        <begin position="620"/>
        <end position="632"/>
    </location>
</feature>
<gene>
    <name evidence="11" type="primary">cid14</name>
    <name evidence="10" type="ORF">SJAG_01176</name>
</gene>
<dbReference type="InterPro" id="IPR054708">
    <property type="entry name" value="MTPAP-like_central"/>
</dbReference>
<keyword evidence="6" id="KW-0460">Magnesium</keyword>
<keyword evidence="4" id="KW-0808">Transferase</keyword>
<dbReference type="GO" id="GO:0043634">
    <property type="term" value="P:polyadenylation-dependent ncRNA catabolic process"/>
    <property type="evidence" value="ECO:0000318"/>
    <property type="project" value="GO_Central"/>
</dbReference>
<dbReference type="FunFam" id="3.30.460.10:FF:000006">
    <property type="entry name" value="non-canonical poly(A) RNA polymerase PAPD5"/>
    <property type="match status" value="1"/>
</dbReference>
<keyword evidence="5" id="KW-0479">Metal-binding</keyword>
<dbReference type="JaponicusDB" id="SJAG_01176">
    <property type="gene designation" value="cid14"/>
</dbReference>
<dbReference type="SUPFAM" id="SSF81631">
    <property type="entry name" value="PAP/OAS1 substrate-binding domain"/>
    <property type="match status" value="1"/>
</dbReference>
<dbReference type="PANTHER" id="PTHR23092:SF15">
    <property type="entry name" value="INACTIVE NON-CANONICAL POLY(A) RNA POLYMERASE PROTEIN TRF4-2-RELATED"/>
    <property type="match status" value="1"/>
</dbReference>
<evidence type="ECO:0000313" key="10">
    <source>
        <dbReference type="EMBL" id="EEB06137.1"/>
    </source>
</evidence>
<evidence type="ECO:0000313" key="11">
    <source>
        <dbReference type="JaponicusDB" id="SJAG_01176"/>
    </source>
</evidence>
<evidence type="ECO:0000256" key="3">
    <source>
        <dbReference type="ARBA" id="ARBA00012388"/>
    </source>
</evidence>
<dbReference type="GO" id="GO:0043023">
    <property type="term" value="F:ribosomal large subunit binding"/>
    <property type="evidence" value="ECO:0007669"/>
    <property type="project" value="EnsemblFungi"/>
</dbReference>
<dbReference type="GO" id="GO:0031499">
    <property type="term" value="C:TRAMP complex"/>
    <property type="evidence" value="ECO:0000318"/>
    <property type="project" value="GO_Central"/>
</dbReference>
<evidence type="ECO:0000256" key="6">
    <source>
        <dbReference type="ARBA" id="ARBA00022842"/>
    </source>
</evidence>
<dbReference type="GO" id="GO:0046872">
    <property type="term" value="F:metal ion binding"/>
    <property type="evidence" value="ECO:0007669"/>
    <property type="project" value="UniProtKB-KW"/>
</dbReference>
<organism evidence="10 12">
    <name type="scientific">Schizosaccharomyces japonicus (strain yFS275 / FY16936)</name>
    <name type="common">Fission yeast</name>
    <dbReference type="NCBI Taxonomy" id="402676"/>
    <lineage>
        <taxon>Eukaryota</taxon>
        <taxon>Fungi</taxon>
        <taxon>Dikarya</taxon>
        <taxon>Ascomycota</taxon>
        <taxon>Taphrinomycotina</taxon>
        <taxon>Schizosaccharomycetes</taxon>
        <taxon>Schizosaccharomycetales</taxon>
        <taxon>Schizosaccharomycetaceae</taxon>
        <taxon>Schizosaccharomyces</taxon>
    </lineage>
</organism>
<dbReference type="InterPro" id="IPR045862">
    <property type="entry name" value="Trf4-like"/>
</dbReference>
<keyword evidence="12" id="KW-1185">Reference proteome</keyword>
<dbReference type="OMA" id="VHNGGFY"/>
<dbReference type="Gene3D" id="1.10.1410.10">
    <property type="match status" value="1"/>
</dbReference>
<reference evidence="10 12" key="1">
    <citation type="journal article" date="2011" name="Science">
        <title>Comparative functional genomics of the fission yeasts.</title>
        <authorList>
            <person name="Rhind N."/>
            <person name="Chen Z."/>
            <person name="Yassour M."/>
            <person name="Thompson D.A."/>
            <person name="Haas B.J."/>
            <person name="Habib N."/>
            <person name="Wapinski I."/>
            <person name="Roy S."/>
            <person name="Lin M.F."/>
            <person name="Heiman D.I."/>
            <person name="Young S.K."/>
            <person name="Furuya K."/>
            <person name="Guo Y."/>
            <person name="Pidoux A."/>
            <person name="Chen H.M."/>
            <person name="Robbertse B."/>
            <person name="Goldberg J.M."/>
            <person name="Aoki K."/>
            <person name="Bayne E.H."/>
            <person name="Berlin A.M."/>
            <person name="Desjardins C.A."/>
            <person name="Dobbs E."/>
            <person name="Dukaj L."/>
            <person name="Fan L."/>
            <person name="FitzGerald M.G."/>
            <person name="French C."/>
            <person name="Gujja S."/>
            <person name="Hansen K."/>
            <person name="Keifenheim D."/>
            <person name="Levin J.Z."/>
            <person name="Mosher R.A."/>
            <person name="Mueller C.A."/>
            <person name="Pfiffner J."/>
            <person name="Priest M."/>
            <person name="Russ C."/>
            <person name="Smialowska A."/>
            <person name="Swoboda P."/>
            <person name="Sykes S.M."/>
            <person name="Vaughn M."/>
            <person name="Vengrova S."/>
            <person name="Yoder R."/>
            <person name="Zeng Q."/>
            <person name="Allshire R."/>
            <person name="Baulcombe D."/>
            <person name="Birren B.W."/>
            <person name="Brown W."/>
            <person name="Ekwall K."/>
            <person name="Kellis M."/>
            <person name="Leatherwood J."/>
            <person name="Levin H."/>
            <person name="Margalit H."/>
            <person name="Martienssen R."/>
            <person name="Nieduszynski C.A."/>
            <person name="Spatafora J.W."/>
            <person name="Friedman N."/>
            <person name="Dalgaard J.Z."/>
            <person name="Baumann P."/>
            <person name="Niki H."/>
            <person name="Regev A."/>
            <person name="Nusbaum C."/>
        </authorList>
    </citation>
    <scope>NUCLEOTIDE SEQUENCE [LARGE SCALE GENOMIC DNA]</scope>
    <source>
        <strain evidence="12">yFS275 / FY16936</strain>
    </source>
</reference>
<name>B6JZY7_SCHJY</name>
<dbReference type="GO" id="GO:0031123">
    <property type="term" value="P:RNA 3'-end processing"/>
    <property type="evidence" value="ECO:0000318"/>
    <property type="project" value="GO_Central"/>
</dbReference>
<comment type="cofactor">
    <cofactor evidence="1">
        <name>Mn(2+)</name>
        <dbReference type="ChEBI" id="CHEBI:29035"/>
    </cofactor>
</comment>
<evidence type="ECO:0000256" key="2">
    <source>
        <dbReference type="ARBA" id="ARBA00008593"/>
    </source>
</evidence>
<feature type="compositionally biased region" description="Polar residues" evidence="7">
    <location>
        <begin position="81"/>
        <end position="97"/>
    </location>
</feature>
<dbReference type="Pfam" id="PF03828">
    <property type="entry name" value="PAP_assoc"/>
    <property type="match status" value="1"/>
</dbReference>
<dbReference type="AlphaFoldDB" id="B6JZY7"/>
<dbReference type="Pfam" id="PF22600">
    <property type="entry name" value="MTPAP-like_central"/>
    <property type="match status" value="1"/>
</dbReference>
<dbReference type="PANTHER" id="PTHR23092">
    <property type="entry name" value="POLY(A) RNA POLYMERASE"/>
    <property type="match status" value="1"/>
</dbReference>
<accession>B6JZY7</accession>
<evidence type="ECO:0000259" key="8">
    <source>
        <dbReference type="Pfam" id="PF03828"/>
    </source>
</evidence>